<accession>A0A0D2GQT0</accession>
<dbReference type="Gene3D" id="1.25.40.10">
    <property type="entry name" value="Tetratricopeptide repeat domain"/>
    <property type="match status" value="1"/>
</dbReference>
<sequence length="646" mass="73843">MRPSNLPRPRSQPGSGYKRVQSKQTRDVAFGPHKDRIEKLYIHEERPLNWIMDYMRREYGINLSVKQYKSQLKTWGLRHKLTKRDAAFILRLLDQARSEGRDEVVIFSGHPRRREDITKYIQRNEKLVDEADLLSCITQTDKIPDYIYLQTLPVEPQQPPPSHLPPTPPSASSFGSLESHASFRTISPMKVPIPSPESSPRNSGEFAHELNRATTLPGPVDAAERLHVDWSIIHGDNTPVQQQALLSRSQPAIPNILGPFWRAQREPLPSGWCQLWDNNDPSKQWPSDFTHAVLSATPAVVEEISDLDLDIYRFGNNTRSRQLNDKSLSADFVMYCLYWLICAGQNDARIQSRAEYYLTNARFNFLCMLTNESFPAGECLGALSIVSVLFDCYGQWDRLSELLTKCDELTKKHCGLDNPLTMTIEFKKNMLQRSGAGCPPHDIARLSDIVTQMQIAFSESSAPALTARYNLAWAMLENELKREVRAPENFEPARRELLDLTHQWEQFGDDRIETIMAAATLARATFYCGDAEGAEAIIVQSVLPRVRKNFPEQHAYSWEAKHRHAFFLFQLAKKETGARRSDHLQLGEQLLREVVRNRHRILGESNPKSTHSFQLLRDILKAQGRILEADTLSDWCEQHQSPSGVH</sequence>
<name>A0A0D2GQT0_9EURO</name>
<feature type="compositionally biased region" description="Pro residues" evidence="1">
    <location>
        <begin position="156"/>
        <end position="169"/>
    </location>
</feature>
<dbReference type="InterPro" id="IPR025676">
    <property type="entry name" value="Clr5_dom"/>
</dbReference>
<gene>
    <name evidence="3" type="ORF">Z517_03943</name>
</gene>
<dbReference type="PANTHER" id="PTHR38788:SF3">
    <property type="entry name" value="CLR5 DOMAIN-CONTAINING PROTEIN"/>
    <property type="match status" value="1"/>
</dbReference>
<proteinExistence type="predicted"/>
<dbReference type="EMBL" id="KN846971">
    <property type="protein sequence ID" value="KIW80920.1"/>
    <property type="molecule type" value="Genomic_DNA"/>
</dbReference>
<keyword evidence="4" id="KW-1185">Reference proteome</keyword>
<feature type="region of interest" description="Disordered" evidence="1">
    <location>
        <begin position="1"/>
        <end position="26"/>
    </location>
</feature>
<evidence type="ECO:0000313" key="3">
    <source>
        <dbReference type="EMBL" id="KIW80920.1"/>
    </source>
</evidence>
<dbReference type="Pfam" id="PF14420">
    <property type="entry name" value="Clr5"/>
    <property type="match status" value="1"/>
</dbReference>
<dbReference type="InterPro" id="IPR011990">
    <property type="entry name" value="TPR-like_helical_dom_sf"/>
</dbReference>
<dbReference type="STRING" id="1442368.A0A0D2GQT0"/>
<dbReference type="HOGENOM" id="CLU_442814_0_0_1"/>
<evidence type="ECO:0000256" key="1">
    <source>
        <dbReference type="SAM" id="MobiDB-lite"/>
    </source>
</evidence>
<feature type="domain" description="Clr5" evidence="2">
    <location>
        <begin position="32"/>
        <end position="78"/>
    </location>
</feature>
<reference evidence="3 4" key="1">
    <citation type="submission" date="2015-01" db="EMBL/GenBank/DDBJ databases">
        <title>The Genome Sequence of Fonsecaea pedrosoi CBS 271.37.</title>
        <authorList>
            <consortium name="The Broad Institute Genomics Platform"/>
            <person name="Cuomo C."/>
            <person name="de Hoog S."/>
            <person name="Gorbushina A."/>
            <person name="Stielow B."/>
            <person name="Teixiera M."/>
            <person name="Abouelleil A."/>
            <person name="Chapman S.B."/>
            <person name="Priest M."/>
            <person name="Young S.K."/>
            <person name="Wortman J."/>
            <person name="Nusbaum C."/>
            <person name="Birren B."/>
        </authorList>
    </citation>
    <scope>NUCLEOTIDE SEQUENCE [LARGE SCALE GENOMIC DNA]</scope>
    <source>
        <strain evidence="3 4">CBS 271.37</strain>
    </source>
</reference>
<evidence type="ECO:0000313" key="4">
    <source>
        <dbReference type="Proteomes" id="UP000053029"/>
    </source>
</evidence>
<dbReference type="GeneID" id="25303433"/>
<organism evidence="3 4">
    <name type="scientific">Fonsecaea pedrosoi CBS 271.37</name>
    <dbReference type="NCBI Taxonomy" id="1442368"/>
    <lineage>
        <taxon>Eukaryota</taxon>
        <taxon>Fungi</taxon>
        <taxon>Dikarya</taxon>
        <taxon>Ascomycota</taxon>
        <taxon>Pezizomycotina</taxon>
        <taxon>Eurotiomycetes</taxon>
        <taxon>Chaetothyriomycetidae</taxon>
        <taxon>Chaetothyriales</taxon>
        <taxon>Herpotrichiellaceae</taxon>
        <taxon>Fonsecaea</taxon>
    </lineage>
</organism>
<feature type="region of interest" description="Disordered" evidence="1">
    <location>
        <begin position="154"/>
        <end position="176"/>
    </location>
</feature>
<dbReference type="PANTHER" id="PTHR38788">
    <property type="entry name" value="CLR5 DOMAIN-CONTAINING PROTEIN"/>
    <property type="match status" value="1"/>
</dbReference>
<dbReference type="RefSeq" id="XP_013284728.1">
    <property type="nucleotide sequence ID" value="XM_013429274.1"/>
</dbReference>
<evidence type="ECO:0000259" key="2">
    <source>
        <dbReference type="Pfam" id="PF14420"/>
    </source>
</evidence>
<dbReference type="AlphaFoldDB" id="A0A0D2GQT0"/>
<dbReference type="VEuPathDB" id="FungiDB:Z517_03943"/>
<protein>
    <recommendedName>
        <fullName evidence="2">Clr5 domain-containing protein</fullName>
    </recommendedName>
</protein>
<dbReference type="OrthoDB" id="5308957at2759"/>
<dbReference type="Proteomes" id="UP000053029">
    <property type="component" value="Unassembled WGS sequence"/>
</dbReference>